<evidence type="ECO:0000256" key="2">
    <source>
        <dbReference type="ARBA" id="ARBA00022679"/>
    </source>
</evidence>
<feature type="compositionally biased region" description="Polar residues" evidence="6">
    <location>
        <begin position="385"/>
        <end position="394"/>
    </location>
</feature>
<dbReference type="InterPro" id="IPR023267">
    <property type="entry name" value="RCMT"/>
</dbReference>
<dbReference type="InterPro" id="IPR049560">
    <property type="entry name" value="MeTrfase_RsmB-F_NOP2_cat"/>
</dbReference>
<feature type="binding site" evidence="5">
    <location>
        <position position="312"/>
    </location>
    <ligand>
        <name>S-adenosyl-L-methionine</name>
        <dbReference type="ChEBI" id="CHEBI:59789"/>
    </ligand>
</feature>
<keyword evidence="9" id="KW-1185">Reference proteome</keyword>
<dbReference type="GO" id="GO:0008173">
    <property type="term" value="F:RNA methyltransferase activity"/>
    <property type="evidence" value="ECO:0007669"/>
    <property type="project" value="InterPro"/>
</dbReference>
<feature type="region of interest" description="Disordered" evidence="6">
    <location>
        <begin position="579"/>
        <end position="648"/>
    </location>
</feature>
<dbReference type="PRINTS" id="PR02008">
    <property type="entry name" value="RCMTFAMILY"/>
</dbReference>
<dbReference type="InterPro" id="IPR001678">
    <property type="entry name" value="MeTrfase_RsmB-F_NOP2_dom"/>
</dbReference>
<keyword evidence="4 5" id="KW-0694">RNA-binding</keyword>
<accession>A0A9P4VW77</accession>
<proteinExistence type="inferred from homology"/>
<organism evidence="8 9">
    <name type="scientific">Patellaria atrata CBS 101060</name>
    <dbReference type="NCBI Taxonomy" id="1346257"/>
    <lineage>
        <taxon>Eukaryota</taxon>
        <taxon>Fungi</taxon>
        <taxon>Dikarya</taxon>
        <taxon>Ascomycota</taxon>
        <taxon>Pezizomycotina</taxon>
        <taxon>Dothideomycetes</taxon>
        <taxon>Dothideomycetes incertae sedis</taxon>
        <taxon>Patellariales</taxon>
        <taxon>Patellariaceae</taxon>
        <taxon>Patellaria</taxon>
    </lineage>
</organism>
<comment type="caution">
    <text evidence="8">The sequence shown here is derived from an EMBL/GenBank/DDBJ whole genome shotgun (WGS) entry which is preliminary data.</text>
</comment>
<dbReference type="AlphaFoldDB" id="A0A9P4VW77"/>
<evidence type="ECO:0000256" key="5">
    <source>
        <dbReference type="PROSITE-ProRule" id="PRU01023"/>
    </source>
</evidence>
<evidence type="ECO:0000256" key="3">
    <source>
        <dbReference type="ARBA" id="ARBA00022691"/>
    </source>
</evidence>
<keyword evidence="3 5" id="KW-0949">S-adenosyl-L-methionine</keyword>
<feature type="compositionally biased region" description="Acidic residues" evidence="6">
    <location>
        <begin position="596"/>
        <end position="617"/>
    </location>
</feature>
<dbReference type="InterPro" id="IPR029063">
    <property type="entry name" value="SAM-dependent_MTases_sf"/>
</dbReference>
<gene>
    <name evidence="8" type="ORF">M501DRAFT_994844</name>
</gene>
<dbReference type="PROSITE" id="PS51686">
    <property type="entry name" value="SAM_MT_RSMB_NOP"/>
    <property type="match status" value="1"/>
</dbReference>
<feature type="region of interest" description="Disordered" evidence="6">
    <location>
        <begin position="385"/>
        <end position="445"/>
    </location>
</feature>
<evidence type="ECO:0000256" key="6">
    <source>
        <dbReference type="SAM" id="MobiDB-lite"/>
    </source>
</evidence>
<keyword evidence="2 5" id="KW-0808">Transferase</keyword>
<feature type="compositionally biased region" description="Basic residues" evidence="6">
    <location>
        <begin position="637"/>
        <end position="648"/>
    </location>
</feature>
<dbReference type="Gene3D" id="3.40.50.150">
    <property type="entry name" value="Vaccinia Virus protein VP39"/>
    <property type="match status" value="1"/>
</dbReference>
<feature type="compositionally biased region" description="Low complexity" evidence="6">
    <location>
        <begin position="626"/>
        <end position="636"/>
    </location>
</feature>
<dbReference type="Pfam" id="PF01189">
    <property type="entry name" value="Methyltr_RsmB-F"/>
    <property type="match status" value="1"/>
</dbReference>
<evidence type="ECO:0000256" key="4">
    <source>
        <dbReference type="ARBA" id="ARBA00022884"/>
    </source>
</evidence>
<feature type="region of interest" description="Disordered" evidence="6">
    <location>
        <begin position="149"/>
        <end position="173"/>
    </location>
</feature>
<evidence type="ECO:0000313" key="9">
    <source>
        <dbReference type="Proteomes" id="UP000799429"/>
    </source>
</evidence>
<evidence type="ECO:0000259" key="7">
    <source>
        <dbReference type="PROSITE" id="PS51686"/>
    </source>
</evidence>
<dbReference type="GO" id="GO:0003723">
    <property type="term" value="F:RNA binding"/>
    <property type="evidence" value="ECO:0007669"/>
    <property type="project" value="UniProtKB-UniRule"/>
</dbReference>
<dbReference type="FunFam" id="3.30.70.1170:FF:000006">
    <property type="entry name" value="NOL1/NOP2/Sun domain family protein"/>
    <property type="match status" value="1"/>
</dbReference>
<feature type="binding site" evidence="5">
    <location>
        <position position="361"/>
    </location>
    <ligand>
        <name>S-adenosyl-L-methionine</name>
        <dbReference type="ChEBI" id="CHEBI:59789"/>
    </ligand>
</feature>
<dbReference type="GO" id="GO:0005730">
    <property type="term" value="C:nucleolus"/>
    <property type="evidence" value="ECO:0007669"/>
    <property type="project" value="TreeGrafter"/>
</dbReference>
<feature type="active site" description="Nucleophile" evidence="5">
    <location>
        <position position="478"/>
    </location>
</feature>
<evidence type="ECO:0000313" key="8">
    <source>
        <dbReference type="EMBL" id="KAF2843807.1"/>
    </source>
</evidence>
<dbReference type="EMBL" id="MU006089">
    <property type="protein sequence ID" value="KAF2843807.1"/>
    <property type="molecule type" value="Genomic_DNA"/>
</dbReference>
<feature type="binding site" evidence="5">
    <location>
        <begin position="270"/>
        <end position="276"/>
    </location>
    <ligand>
        <name>S-adenosyl-L-methionine</name>
        <dbReference type="ChEBI" id="CHEBI:59789"/>
    </ligand>
</feature>
<dbReference type="Gene3D" id="3.30.70.1170">
    <property type="entry name" value="Sun protein, domain 3"/>
    <property type="match status" value="1"/>
</dbReference>
<dbReference type="PANTHER" id="PTHR22807:SF4">
    <property type="entry name" value="28S RRNA (CYTOSINE-C(5))-METHYLTRANSFERASE"/>
    <property type="match status" value="1"/>
</dbReference>
<dbReference type="PANTHER" id="PTHR22807">
    <property type="entry name" value="NOP2 YEAST -RELATED NOL1/NOP2/FMU SUN DOMAIN-CONTAINING"/>
    <property type="match status" value="1"/>
</dbReference>
<feature type="compositionally biased region" description="Basic and acidic residues" evidence="6">
    <location>
        <begin position="412"/>
        <end position="430"/>
    </location>
</feature>
<dbReference type="GO" id="GO:0070475">
    <property type="term" value="P:rRNA base methylation"/>
    <property type="evidence" value="ECO:0007669"/>
    <property type="project" value="TreeGrafter"/>
</dbReference>
<dbReference type="Proteomes" id="UP000799429">
    <property type="component" value="Unassembled WGS sequence"/>
</dbReference>
<reference evidence="8" key="1">
    <citation type="journal article" date="2020" name="Stud. Mycol.">
        <title>101 Dothideomycetes genomes: a test case for predicting lifestyles and emergence of pathogens.</title>
        <authorList>
            <person name="Haridas S."/>
            <person name="Albert R."/>
            <person name="Binder M."/>
            <person name="Bloem J."/>
            <person name="Labutti K."/>
            <person name="Salamov A."/>
            <person name="Andreopoulos B."/>
            <person name="Baker S."/>
            <person name="Barry K."/>
            <person name="Bills G."/>
            <person name="Bluhm B."/>
            <person name="Cannon C."/>
            <person name="Castanera R."/>
            <person name="Culley D."/>
            <person name="Daum C."/>
            <person name="Ezra D."/>
            <person name="Gonzalez J."/>
            <person name="Henrissat B."/>
            <person name="Kuo A."/>
            <person name="Liang C."/>
            <person name="Lipzen A."/>
            <person name="Lutzoni F."/>
            <person name="Magnuson J."/>
            <person name="Mondo S."/>
            <person name="Nolan M."/>
            <person name="Ohm R."/>
            <person name="Pangilinan J."/>
            <person name="Park H.-J."/>
            <person name="Ramirez L."/>
            <person name="Alfaro M."/>
            <person name="Sun H."/>
            <person name="Tritt A."/>
            <person name="Yoshinaga Y."/>
            <person name="Zwiers L.-H."/>
            <person name="Turgeon B."/>
            <person name="Goodwin S."/>
            <person name="Spatafora J."/>
            <person name="Crous P."/>
            <person name="Grigoriev I."/>
        </authorList>
    </citation>
    <scope>NUCLEOTIDE SEQUENCE</scope>
    <source>
        <strain evidence="8">CBS 101060</strain>
    </source>
</reference>
<dbReference type="Pfam" id="PF21148">
    <property type="entry name" value="NSUN5_fdxn-like"/>
    <property type="match status" value="1"/>
</dbReference>
<keyword evidence="1 5" id="KW-0489">Methyltransferase</keyword>
<dbReference type="SUPFAM" id="SSF53335">
    <property type="entry name" value="S-adenosyl-L-methionine-dependent methyltransferases"/>
    <property type="match status" value="1"/>
</dbReference>
<name>A0A9P4VW77_9PEZI</name>
<protein>
    <submittedName>
        <fullName evidence="8">S-adenosyl-L-methionine-dependent methyltransferase</fullName>
    </submittedName>
</protein>
<comment type="similarity">
    <text evidence="5">Belongs to the class I-like SAM-binding methyltransferase superfamily. RsmB/NOP family.</text>
</comment>
<evidence type="ECO:0000256" key="1">
    <source>
        <dbReference type="ARBA" id="ARBA00022603"/>
    </source>
</evidence>
<feature type="domain" description="SAM-dependent MTase RsmB/NOP-type" evidence="7">
    <location>
        <begin position="163"/>
        <end position="575"/>
    </location>
</feature>
<feature type="binding site" evidence="5">
    <location>
        <position position="341"/>
    </location>
    <ligand>
        <name>S-adenosyl-L-methionine</name>
        <dbReference type="ChEBI" id="CHEBI:59789"/>
    </ligand>
</feature>
<dbReference type="OrthoDB" id="435282at2759"/>
<sequence>MSLYYEAASLLANSDCAGGSLKSRIYGKQGLKSSSAAIYALITEATKWSVVLKEVIERSGLLKEEKKVCTVLLSNYCARPANLSYSQLTPTLALLLTHDLLLSKKGVAAPVKHPLRIAINRHKGRLASELTLARIRRGFGTLETFRKSVDSGASAGDSTATRGSSSEEKEHPRWVRVNTLKTTTQEQLNSTFEAYKTVESLVELCAARPDAKCMRLDPHIPDLLALPPRADVSNTKAYLDGDIILQDKASCFPAYLLDVQPEDEDVIDGCAAPGNKTTHLAALIFGRNAPTKTNRSAASKPSSKRRQIIACERDKTRATVLEKMVARAGASSFTTIKPGQDFLRLDTNSADVQKVGAILLDPSCSGSGIIGRDYASALHLPSVESANNHTTTHVSQKRKRSQKQPVIATSTARDHDEYPRIDDGPIRDGPSDPPPPDASDPTDPAVRSRLESLSAFQLRLLTHALAFPSVTKISYSTCSVHFLENEAVVLRTLHSPIARSRGWRILGRDEQIAGMRTWNVRGDRASCEDFDVGNDGDGGVMTMQERRKVAEACLRCEKGTDEGTMGFFVAVFVRDEGNKDHGSNATTKLASKDDSMGVDEENGEEEWQGFSDEDENTVPDLSGDASNTNSSKYRSTSSKRKRKSKRSK</sequence>
<dbReference type="InterPro" id="IPR049561">
    <property type="entry name" value="NSUN5_7_fdxn-like"/>
</dbReference>